<comment type="caution">
    <text evidence="1">The sequence shown here is derived from an EMBL/GenBank/DDBJ whole genome shotgun (WGS) entry which is preliminary data.</text>
</comment>
<dbReference type="EMBL" id="MU003499">
    <property type="protein sequence ID" value="KAF2473758.1"/>
    <property type="molecule type" value="Genomic_DNA"/>
</dbReference>
<evidence type="ECO:0000313" key="2">
    <source>
        <dbReference type="Proteomes" id="UP000799755"/>
    </source>
</evidence>
<accession>A0ACB6R3C6</accession>
<organism evidence="1 2">
    <name type="scientific">Lindgomyces ingoldianus</name>
    <dbReference type="NCBI Taxonomy" id="673940"/>
    <lineage>
        <taxon>Eukaryota</taxon>
        <taxon>Fungi</taxon>
        <taxon>Dikarya</taxon>
        <taxon>Ascomycota</taxon>
        <taxon>Pezizomycotina</taxon>
        <taxon>Dothideomycetes</taxon>
        <taxon>Pleosporomycetidae</taxon>
        <taxon>Pleosporales</taxon>
        <taxon>Lindgomycetaceae</taxon>
        <taxon>Lindgomyces</taxon>
    </lineage>
</organism>
<dbReference type="Proteomes" id="UP000799755">
    <property type="component" value="Unassembled WGS sequence"/>
</dbReference>
<gene>
    <name evidence="1" type="ORF">BDR25DRAFT_301881</name>
</gene>
<protein>
    <submittedName>
        <fullName evidence="1">ABC transporter</fullName>
    </submittedName>
</protein>
<reference evidence="1" key="1">
    <citation type="journal article" date="2020" name="Stud. Mycol.">
        <title>101 Dothideomycetes genomes: a test case for predicting lifestyles and emergence of pathogens.</title>
        <authorList>
            <person name="Haridas S."/>
            <person name="Albert R."/>
            <person name="Binder M."/>
            <person name="Bloem J."/>
            <person name="Labutti K."/>
            <person name="Salamov A."/>
            <person name="Andreopoulos B."/>
            <person name="Baker S."/>
            <person name="Barry K."/>
            <person name="Bills G."/>
            <person name="Bluhm B."/>
            <person name="Cannon C."/>
            <person name="Castanera R."/>
            <person name="Culley D."/>
            <person name="Daum C."/>
            <person name="Ezra D."/>
            <person name="Gonzalez J."/>
            <person name="Henrissat B."/>
            <person name="Kuo A."/>
            <person name="Liang C."/>
            <person name="Lipzen A."/>
            <person name="Lutzoni F."/>
            <person name="Magnuson J."/>
            <person name="Mondo S."/>
            <person name="Nolan M."/>
            <person name="Ohm R."/>
            <person name="Pangilinan J."/>
            <person name="Park H.-J."/>
            <person name="Ramirez L."/>
            <person name="Alfaro M."/>
            <person name="Sun H."/>
            <person name="Tritt A."/>
            <person name="Yoshinaga Y."/>
            <person name="Zwiers L.-H."/>
            <person name="Turgeon B."/>
            <person name="Goodwin S."/>
            <person name="Spatafora J."/>
            <person name="Crous P."/>
            <person name="Grigoriev I."/>
        </authorList>
    </citation>
    <scope>NUCLEOTIDE SEQUENCE</scope>
    <source>
        <strain evidence="1">ATCC 200398</strain>
    </source>
</reference>
<name>A0ACB6R3C6_9PLEO</name>
<proteinExistence type="predicted"/>
<keyword evidence="2" id="KW-1185">Reference proteome</keyword>
<evidence type="ECO:0000313" key="1">
    <source>
        <dbReference type="EMBL" id="KAF2473758.1"/>
    </source>
</evidence>
<sequence>MAASMLLRQIKTLAWKDLLLVLNRKRRYSTYWRAFNIPIILAIYMAFIIRVYWPTETYGIGTPSVVRPLSDAIAEAMGNRRTLALCNYGSSGSQGEIQKVIDIVAASARGNRGQVVEILRNPDDLLTLCKSSLSGVTKCYGAAEFYSSPTEGGIWNYTLRVDGALGYKINVKNNKNDAEIFPMPLQRAIDTAIANVSSASGAKPLPSVKEYPFTSKTQKQWDDSVVTSIQNANTKYIAIVWYIGFIGLCYQLVGVMAREREQGMADLLESMMPNVARWQPQLARLMGHWVAFTIVYFPSWIVMAIIMKAGLFPKTNAGILVIFNILTGISLNSFSILGAAFFKRAQLSGISVVVVAIVLGIGAQISAKTISTGAVAILGLLFTPMTFVYFMIFLSRHEHKQMVPNLLKAAPDATWRLPGLVFWLFMLIQVLAYPVLGALLERWFYRTASQGRKISYTDTAHPVVLNNFTKRYYPNWFLAALGFKKRVVHAVTDLSLAPMKGQIMVLVGANGCGKSTTLNAIAGLGDVTTGSITVSGSGGIGICPQKNVLWEFLTVEQHARIFNRIKSNTLSPTTDAELSKLIYDCGLTHKIKSYAQTLSGGQQRKLQLIMMLTGGSQVCCVDEVSGGLDPLSRRKIWDILLAERGTRTFVLTTHFLDEAEFLADHMVIMSKGTLKAEGSVSEIKSKLGQGYRFHLLRGSGYGDLPDFDELFSGYAKESFFDQEVILVPDARRAMEIIKELERRQITKYQVTGPTIEEVFMTLAEDPDAVLPSDASQTSGDSATVQAHRQEQEKQTAEPPSDQAAEALMTGRAISFLHQAFILFLKRLTILQRNYLPYASAFLIPIIATACISVLLHNKKYPGCQPHQQVQETDLETLSQKMDYKPLLVVGPTSALQNVNLTLFQSMLPVQFGNASASETALFDYIKLVDTLDDFNAYIKANFSTVTPGGFFLGDEPIFSFYSNLGFLGLYSSIFMQNAVDMLLTNTTISTNFRSFNYPWPEDATNQIQFIFYFGLIMACYPAFFALYPTVERLRKIRALEYNNGARPLPLWLAYTAFDWFNILITSVIITIILAASTANNWWNISYLFVVLFLYGLAALLWSYMIAKFAKSQLAAFAIAAGSQAFMLLMYFTGVMNIQTRVQAHKVNDDLALFNYTFNLITPIGNLTRALIVAMNMFSALCRGSPPHMASYPGEFSLYGAPILYLLGQSLVMFGILMIADHGWATHWFKRAAKTRDAEDQITREKEVSEEIERVAHATDGLRVQHLTRSFKSRRYGKITPVDDLTFGVQKGEVFAVVGPNGAGKSTTINMIRGEIQPTQSGGEIHLGDIDVRKDRRVARSRLGVCPQFDAVDQMTVLEHLEFYAGVRGVSDAKRNARQIVKAVGLEKFAKTMGSKLSGGNKRKLSLGIALIGNPELVLLDEPSSGMDPLAKRTMWKTLAQFKTGRSVLLTTHSMEEADHLANRVGVMAKTLLDVGTTAHLREKHGYGFHIQLICESAPHSTQDEMNTVKQWVEEHLPGAQLEGMPYHGQLRFNIPSHIAADGTAKPSDSKDEVTKDEVTVGNLFLLLEENKNKLGLEFYSVSPSTFDEVFLRVVEKHNVGEEDYSRKKKGLKYYIERWFGKKSREQSGQGEQAQQAQQVQQVQQAQ</sequence>